<accession>A0A0C2BJN0</accession>
<dbReference type="AlphaFoldDB" id="A0A0C2BJN0"/>
<name>A0A0C2BJN0_9BILA</name>
<dbReference type="EMBL" id="KN781316">
    <property type="protein sequence ID" value="KIH43973.1"/>
    <property type="molecule type" value="Genomic_DNA"/>
</dbReference>
<organism evidence="1 2">
    <name type="scientific">Ancylostoma duodenale</name>
    <dbReference type="NCBI Taxonomy" id="51022"/>
    <lineage>
        <taxon>Eukaryota</taxon>
        <taxon>Metazoa</taxon>
        <taxon>Ecdysozoa</taxon>
        <taxon>Nematoda</taxon>
        <taxon>Chromadorea</taxon>
        <taxon>Rhabditida</taxon>
        <taxon>Rhabditina</taxon>
        <taxon>Rhabditomorpha</taxon>
        <taxon>Strongyloidea</taxon>
        <taxon>Ancylostomatidae</taxon>
        <taxon>Ancylostomatinae</taxon>
        <taxon>Ancylostoma</taxon>
    </lineage>
</organism>
<protein>
    <submittedName>
        <fullName evidence="1">Uncharacterized protein</fullName>
    </submittedName>
</protein>
<reference evidence="1 2" key="1">
    <citation type="submission" date="2013-12" db="EMBL/GenBank/DDBJ databases">
        <title>Draft genome of the parsitic nematode Ancylostoma duodenale.</title>
        <authorList>
            <person name="Mitreva M."/>
        </authorList>
    </citation>
    <scope>NUCLEOTIDE SEQUENCE [LARGE SCALE GENOMIC DNA]</scope>
    <source>
        <strain evidence="1 2">Zhejiang</strain>
    </source>
</reference>
<evidence type="ECO:0000313" key="2">
    <source>
        <dbReference type="Proteomes" id="UP000054047"/>
    </source>
</evidence>
<keyword evidence="2" id="KW-1185">Reference proteome</keyword>
<evidence type="ECO:0000313" key="1">
    <source>
        <dbReference type="EMBL" id="KIH43973.1"/>
    </source>
</evidence>
<gene>
    <name evidence="1" type="ORF">ANCDUO_26014</name>
</gene>
<sequence length="95" mass="10849">MANWHLAVVTGQIFLPIPKCKQKFNNPAHWPDLWTRISTAVEAPLAPGNVRMGRPCDGRKSEYSNSRTIQFEFDYWASMNRISILTSVDIKLRTG</sequence>
<proteinExistence type="predicted"/>
<dbReference type="Proteomes" id="UP000054047">
    <property type="component" value="Unassembled WGS sequence"/>
</dbReference>